<evidence type="ECO:0000313" key="2">
    <source>
        <dbReference type="Proteomes" id="UP000016930"/>
    </source>
</evidence>
<dbReference type="EMBL" id="KB445803">
    <property type="protein sequence ID" value="EMD34290.1"/>
    <property type="molecule type" value="Genomic_DNA"/>
</dbReference>
<accession>M2QQ32</accession>
<protein>
    <submittedName>
        <fullName evidence="1">Uncharacterized protein</fullName>
    </submittedName>
</protein>
<proteinExistence type="predicted"/>
<name>M2QQ32_CERS8</name>
<keyword evidence="2" id="KW-1185">Reference proteome</keyword>
<sequence>MILECPRMLISVTRATGPYYYFPHQSEQCLTITFAQAQASRPGPNLTLASTWISLGHSAAPPVKDEIPDGPPRLCWGEGCVHNLHGLIDVTYDQVYVDSRTESRRRSNAGEITRICQIRSHKVPPSHRCPHHHSRV</sequence>
<dbReference type="AlphaFoldDB" id="M2QQ32"/>
<gene>
    <name evidence="1" type="ORF">CERSUDRAFT_117173</name>
</gene>
<organism evidence="1 2">
    <name type="scientific">Ceriporiopsis subvermispora (strain B)</name>
    <name type="common">White-rot fungus</name>
    <name type="synonym">Gelatoporia subvermispora</name>
    <dbReference type="NCBI Taxonomy" id="914234"/>
    <lineage>
        <taxon>Eukaryota</taxon>
        <taxon>Fungi</taxon>
        <taxon>Dikarya</taxon>
        <taxon>Basidiomycota</taxon>
        <taxon>Agaricomycotina</taxon>
        <taxon>Agaricomycetes</taxon>
        <taxon>Polyporales</taxon>
        <taxon>Gelatoporiaceae</taxon>
        <taxon>Gelatoporia</taxon>
    </lineage>
</organism>
<dbReference type="HOGENOM" id="CLU_1875185_0_0_1"/>
<evidence type="ECO:0000313" key="1">
    <source>
        <dbReference type="EMBL" id="EMD34290.1"/>
    </source>
</evidence>
<dbReference type="Proteomes" id="UP000016930">
    <property type="component" value="Unassembled WGS sequence"/>
</dbReference>
<reference evidence="1 2" key="1">
    <citation type="journal article" date="2012" name="Proc. Natl. Acad. Sci. U.S.A.">
        <title>Comparative genomics of Ceriporiopsis subvermispora and Phanerochaete chrysosporium provide insight into selective ligninolysis.</title>
        <authorList>
            <person name="Fernandez-Fueyo E."/>
            <person name="Ruiz-Duenas F.J."/>
            <person name="Ferreira P."/>
            <person name="Floudas D."/>
            <person name="Hibbett D.S."/>
            <person name="Canessa P."/>
            <person name="Larrondo L.F."/>
            <person name="James T.Y."/>
            <person name="Seelenfreund D."/>
            <person name="Lobos S."/>
            <person name="Polanco R."/>
            <person name="Tello M."/>
            <person name="Honda Y."/>
            <person name="Watanabe T."/>
            <person name="Watanabe T."/>
            <person name="Ryu J.S."/>
            <person name="Kubicek C.P."/>
            <person name="Schmoll M."/>
            <person name="Gaskell J."/>
            <person name="Hammel K.E."/>
            <person name="St John F.J."/>
            <person name="Vanden Wymelenberg A."/>
            <person name="Sabat G."/>
            <person name="Splinter BonDurant S."/>
            <person name="Syed K."/>
            <person name="Yadav J.S."/>
            <person name="Doddapaneni H."/>
            <person name="Subramanian V."/>
            <person name="Lavin J.L."/>
            <person name="Oguiza J.A."/>
            <person name="Perez G."/>
            <person name="Pisabarro A.G."/>
            <person name="Ramirez L."/>
            <person name="Santoyo F."/>
            <person name="Master E."/>
            <person name="Coutinho P.M."/>
            <person name="Henrissat B."/>
            <person name="Lombard V."/>
            <person name="Magnuson J.K."/>
            <person name="Kuees U."/>
            <person name="Hori C."/>
            <person name="Igarashi K."/>
            <person name="Samejima M."/>
            <person name="Held B.W."/>
            <person name="Barry K.W."/>
            <person name="LaButti K.M."/>
            <person name="Lapidus A."/>
            <person name="Lindquist E.A."/>
            <person name="Lucas S.M."/>
            <person name="Riley R."/>
            <person name="Salamov A.A."/>
            <person name="Hoffmeister D."/>
            <person name="Schwenk D."/>
            <person name="Hadar Y."/>
            <person name="Yarden O."/>
            <person name="de Vries R.P."/>
            <person name="Wiebenga A."/>
            <person name="Stenlid J."/>
            <person name="Eastwood D."/>
            <person name="Grigoriev I.V."/>
            <person name="Berka R.M."/>
            <person name="Blanchette R.A."/>
            <person name="Kersten P."/>
            <person name="Martinez A.T."/>
            <person name="Vicuna R."/>
            <person name="Cullen D."/>
        </authorList>
    </citation>
    <scope>NUCLEOTIDE SEQUENCE [LARGE SCALE GENOMIC DNA]</scope>
    <source>
        <strain evidence="1 2">B</strain>
    </source>
</reference>